<dbReference type="AlphaFoldDB" id="A0AAN8HAE3"/>
<dbReference type="Proteomes" id="UP001331515">
    <property type="component" value="Unassembled WGS sequence"/>
</dbReference>
<dbReference type="EMBL" id="JAURVH010001529">
    <property type="protein sequence ID" value="KAK5908333.1"/>
    <property type="molecule type" value="Genomic_DNA"/>
</dbReference>
<organism evidence="1 2">
    <name type="scientific">Champsocephalus gunnari</name>
    <name type="common">Mackerel icefish</name>
    <dbReference type="NCBI Taxonomy" id="52237"/>
    <lineage>
        <taxon>Eukaryota</taxon>
        <taxon>Metazoa</taxon>
        <taxon>Chordata</taxon>
        <taxon>Craniata</taxon>
        <taxon>Vertebrata</taxon>
        <taxon>Euteleostomi</taxon>
        <taxon>Actinopterygii</taxon>
        <taxon>Neopterygii</taxon>
        <taxon>Teleostei</taxon>
        <taxon>Neoteleostei</taxon>
        <taxon>Acanthomorphata</taxon>
        <taxon>Eupercaria</taxon>
        <taxon>Perciformes</taxon>
        <taxon>Notothenioidei</taxon>
        <taxon>Channichthyidae</taxon>
        <taxon>Champsocephalus</taxon>
    </lineage>
</organism>
<comment type="caution">
    <text evidence="1">The sequence shown here is derived from an EMBL/GenBank/DDBJ whole genome shotgun (WGS) entry which is preliminary data.</text>
</comment>
<evidence type="ECO:0000313" key="2">
    <source>
        <dbReference type="Proteomes" id="UP001331515"/>
    </source>
</evidence>
<reference evidence="1 2" key="1">
    <citation type="journal article" date="2023" name="Mol. Biol. Evol.">
        <title>Genomics of Secondarily Temperate Adaptation in the Only Non-Antarctic Icefish.</title>
        <authorList>
            <person name="Rivera-Colon A.G."/>
            <person name="Rayamajhi N."/>
            <person name="Minhas B.F."/>
            <person name="Madrigal G."/>
            <person name="Bilyk K.T."/>
            <person name="Yoon V."/>
            <person name="Hune M."/>
            <person name="Gregory S."/>
            <person name="Cheng C.H.C."/>
            <person name="Catchen J.M."/>
        </authorList>
    </citation>
    <scope>NUCLEOTIDE SEQUENCE [LARGE SCALE GENOMIC DNA]</scope>
    <source>
        <tissue evidence="1">White muscle</tissue>
    </source>
</reference>
<name>A0AAN8HAE3_CHAGU</name>
<sequence>MLVADSVCSTSYGSVREHVDIKAPLINTIRFSWEVCSVFRVQGWRAHGSAAVCLLLFAHWPFNILPDLMQCSKLEEKELPSTAELIFTVHREYTGMSCPEKAS</sequence>
<evidence type="ECO:0000313" key="1">
    <source>
        <dbReference type="EMBL" id="KAK5908333.1"/>
    </source>
</evidence>
<proteinExistence type="predicted"/>
<accession>A0AAN8HAE3</accession>
<gene>
    <name evidence="1" type="ORF">CgunFtcFv8_016405</name>
</gene>
<keyword evidence="2" id="KW-1185">Reference proteome</keyword>
<protein>
    <submittedName>
        <fullName evidence="1">Uncharacterized protein</fullName>
    </submittedName>
</protein>